<feature type="compositionally biased region" description="Polar residues" evidence="1">
    <location>
        <begin position="113"/>
        <end position="144"/>
    </location>
</feature>
<name>A0A9W7T793_TRIRA</name>
<reference evidence="2" key="1">
    <citation type="submission" date="2021-02" db="EMBL/GenBank/DDBJ databases">
        <title>Comparative genomics reveals that relaxation of natural selection precedes convergent phenotypic evolution of cavefish.</title>
        <authorList>
            <person name="Peng Z."/>
        </authorList>
    </citation>
    <scope>NUCLEOTIDE SEQUENCE</scope>
    <source>
        <tissue evidence="2">Muscle</tissue>
    </source>
</reference>
<evidence type="ECO:0000313" key="3">
    <source>
        <dbReference type="Proteomes" id="UP001059041"/>
    </source>
</evidence>
<dbReference type="EMBL" id="JAFHDT010000025">
    <property type="protein sequence ID" value="KAI7791561.1"/>
    <property type="molecule type" value="Genomic_DNA"/>
</dbReference>
<evidence type="ECO:0000256" key="1">
    <source>
        <dbReference type="SAM" id="MobiDB-lite"/>
    </source>
</evidence>
<keyword evidence="3" id="KW-1185">Reference proteome</keyword>
<dbReference type="PANTHER" id="PTHR35617:SF3">
    <property type="entry name" value="CORE-BINDING (CB) DOMAIN-CONTAINING PROTEIN"/>
    <property type="match status" value="1"/>
</dbReference>
<protein>
    <submittedName>
        <fullName evidence="2">Uncharacterized protein</fullName>
    </submittedName>
</protein>
<comment type="caution">
    <text evidence="2">The sequence shown here is derived from an EMBL/GenBank/DDBJ whole genome shotgun (WGS) entry which is preliminary data.</text>
</comment>
<feature type="region of interest" description="Disordered" evidence="1">
    <location>
        <begin position="113"/>
        <end position="169"/>
    </location>
</feature>
<proteinExistence type="predicted"/>
<evidence type="ECO:0000313" key="2">
    <source>
        <dbReference type="EMBL" id="KAI7791561.1"/>
    </source>
</evidence>
<dbReference type="PANTHER" id="PTHR35617">
    <property type="entry name" value="PHAGE_INTEGRASE DOMAIN-CONTAINING PROTEIN"/>
    <property type="match status" value="1"/>
</dbReference>
<gene>
    <name evidence="2" type="ORF">IRJ41_025374</name>
</gene>
<dbReference type="AlphaFoldDB" id="A0A9W7T793"/>
<dbReference type="InterPro" id="IPR043502">
    <property type="entry name" value="DNA/RNA_pol_sf"/>
</dbReference>
<organism evidence="2 3">
    <name type="scientific">Triplophysa rosa</name>
    <name type="common">Cave loach</name>
    <dbReference type="NCBI Taxonomy" id="992332"/>
    <lineage>
        <taxon>Eukaryota</taxon>
        <taxon>Metazoa</taxon>
        <taxon>Chordata</taxon>
        <taxon>Craniata</taxon>
        <taxon>Vertebrata</taxon>
        <taxon>Euteleostomi</taxon>
        <taxon>Actinopterygii</taxon>
        <taxon>Neopterygii</taxon>
        <taxon>Teleostei</taxon>
        <taxon>Ostariophysi</taxon>
        <taxon>Cypriniformes</taxon>
        <taxon>Nemacheilidae</taxon>
        <taxon>Triplophysa</taxon>
    </lineage>
</organism>
<accession>A0A9W7T793</accession>
<dbReference type="Proteomes" id="UP001059041">
    <property type="component" value="Linkage Group LG25"/>
</dbReference>
<feature type="region of interest" description="Disordered" evidence="1">
    <location>
        <begin position="427"/>
        <end position="463"/>
    </location>
</feature>
<dbReference type="SUPFAM" id="SSF56672">
    <property type="entry name" value="DNA/RNA polymerases"/>
    <property type="match status" value="1"/>
</dbReference>
<sequence>MSFSTHHGNVFNGQAHLTNTWIRDIAHSNTDDYTQGSLNRLYSLSRTVVDVMAGVLKMSVGLPPAGRGAVCLTCKEICSGFQPHSWSRSHPLHDGVRQLDIVSRRDPMSRIISSPQHSQSTVRCATSSPGRCSTGSAARTSSSPKKGVARSAYPEQAPTQAAVQDSHAEAHPDVYQTSRLVHGNRPEGRLLSCLAFGRAYQYRVLPFGLSLSPRVFTKTMEAAFTPLGDRDAVSGPPETFRGSWVHGIFGGGGPPRVDANATAPTLATETGSLESVAHRQQAYGHHAFLPTHPDPLVFNDLLADRVPLEQGQGQARAGPAGQHSCRGVINRQGGIRSWQLTRLARRLLLWSQQVISSLRATHIPGDLNQTADALSHQSTPRGEWPLHPRAVQLIWEQFGQAQVDLLPPWTPPISALVLPDLGTPRDRYPSAQLAAGGRGTLRHPRQTPGTSMSGQDEEILSGPPPALVVTSLRLGPRPLGSYTPISGASSHPGALLGEKTRGVARSGTGCPFLRRDWRVTSPPSTLGVYVAATAAHHDPVAGKPLGQHDLVIRRRASRGPPLEPLGAAALFHLTIKTALLMALTSKRVGDLQAPSVSTDCLELGPGDSHVILRPRPGYVPKGPTTPPRDQVVNLQALPTGEEDPTTSVLCPVRALRLYLDRTQSFRSSEQLFVCFGGQQKGRTVSKQRLAHWNVDSDATAYRSQDRPCPLGGWTHSTRGVASSWALAQGASLADITFTRSRRTFPLNIFGGAVGSKLQWPWRLVHQSLFTRWPPVHKMAASPETVHKNAASPEPVHKFAATPEPPAVMDATLEVRWTQY</sequence>